<keyword evidence="2" id="KW-1185">Reference proteome</keyword>
<reference evidence="1 2" key="1">
    <citation type="submission" date="2024-10" db="EMBL/GenBank/DDBJ databases">
        <authorList>
            <person name="Kim D."/>
        </authorList>
    </citation>
    <scope>NUCLEOTIDE SEQUENCE [LARGE SCALE GENOMIC DNA]</scope>
    <source>
        <strain evidence="1">Taebaek</strain>
    </source>
</reference>
<accession>A0ABD2IME4</accession>
<gene>
    <name evidence="1" type="ORF">niasHS_012353</name>
</gene>
<dbReference type="Proteomes" id="UP001620645">
    <property type="component" value="Unassembled WGS sequence"/>
</dbReference>
<proteinExistence type="predicted"/>
<evidence type="ECO:0000313" key="1">
    <source>
        <dbReference type="EMBL" id="KAL3081249.1"/>
    </source>
</evidence>
<dbReference type="EMBL" id="JBICCN010000274">
    <property type="protein sequence ID" value="KAL3081249.1"/>
    <property type="molecule type" value="Genomic_DNA"/>
</dbReference>
<evidence type="ECO:0000313" key="2">
    <source>
        <dbReference type="Proteomes" id="UP001620645"/>
    </source>
</evidence>
<dbReference type="AlphaFoldDB" id="A0ABD2IME4"/>
<protein>
    <submittedName>
        <fullName evidence="1">Uncharacterized protein</fullName>
    </submittedName>
</protein>
<organism evidence="1 2">
    <name type="scientific">Heterodera schachtii</name>
    <name type="common">Sugarbeet cyst nematode worm</name>
    <name type="synonym">Tylenchus schachtii</name>
    <dbReference type="NCBI Taxonomy" id="97005"/>
    <lineage>
        <taxon>Eukaryota</taxon>
        <taxon>Metazoa</taxon>
        <taxon>Ecdysozoa</taxon>
        <taxon>Nematoda</taxon>
        <taxon>Chromadorea</taxon>
        <taxon>Rhabditida</taxon>
        <taxon>Tylenchina</taxon>
        <taxon>Tylenchomorpha</taxon>
        <taxon>Tylenchoidea</taxon>
        <taxon>Heteroderidae</taxon>
        <taxon>Heteroderinae</taxon>
        <taxon>Heterodera</taxon>
    </lineage>
</organism>
<comment type="caution">
    <text evidence="1">The sequence shown here is derived from an EMBL/GenBank/DDBJ whole genome shotgun (WGS) entry which is preliminary data.</text>
</comment>
<sequence length="101" mass="12128">MTRFSFSFTTSECDWLRLEPHYRSIYADLCTDQINWDEEEEEEAMVHRTDDEDINCEQNGAEDIQIGRLHARPFRLRPFAFRWHFSPSRPIVDDHLAQLLL</sequence>
<name>A0ABD2IME4_HETSC</name>